<evidence type="ECO:0000259" key="7">
    <source>
        <dbReference type="Pfam" id="PF22600"/>
    </source>
</evidence>
<dbReference type="InterPro" id="IPR002058">
    <property type="entry name" value="PAP_assoc"/>
</dbReference>
<dbReference type="Pfam" id="PF22600">
    <property type="entry name" value="MTPAP-like_central"/>
    <property type="match status" value="1"/>
</dbReference>
<dbReference type="EC" id="2.7.7.19" evidence="2"/>
<organism evidence="8 9">
    <name type="scientific">Seiridium unicorne</name>
    <dbReference type="NCBI Taxonomy" id="138068"/>
    <lineage>
        <taxon>Eukaryota</taxon>
        <taxon>Fungi</taxon>
        <taxon>Dikarya</taxon>
        <taxon>Ascomycota</taxon>
        <taxon>Pezizomycotina</taxon>
        <taxon>Sordariomycetes</taxon>
        <taxon>Xylariomycetidae</taxon>
        <taxon>Amphisphaeriales</taxon>
        <taxon>Sporocadaceae</taxon>
        <taxon>Seiridium</taxon>
    </lineage>
</organism>
<feature type="domain" description="PAP-associated" evidence="6">
    <location>
        <begin position="659"/>
        <end position="715"/>
    </location>
</feature>
<protein>
    <recommendedName>
        <fullName evidence="2">polynucleotide adenylyltransferase</fullName>
        <ecNumber evidence="2">2.7.7.19</ecNumber>
    </recommendedName>
</protein>
<evidence type="ECO:0000259" key="6">
    <source>
        <dbReference type="Pfam" id="PF03828"/>
    </source>
</evidence>
<feature type="compositionally biased region" description="Basic and acidic residues" evidence="5">
    <location>
        <begin position="402"/>
        <end position="413"/>
    </location>
</feature>
<feature type="compositionally biased region" description="Basic and acidic residues" evidence="5">
    <location>
        <begin position="306"/>
        <end position="321"/>
    </location>
</feature>
<accession>A0ABR2VAZ2</accession>
<feature type="compositionally biased region" description="Polar residues" evidence="5">
    <location>
        <begin position="354"/>
        <end position="382"/>
    </location>
</feature>
<feature type="compositionally biased region" description="Low complexity" evidence="5">
    <location>
        <begin position="150"/>
        <end position="162"/>
    </location>
</feature>
<dbReference type="SUPFAM" id="SSF81301">
    <property type="entry name" value="Nucleotidyltransferase"/>
    <property type="match status" value="1"/>
</dbReference>
<evidence type="ECO:0000313" key="9">
    <source>
        <dbReference type="Proteomes" id="UP001408356"/>
    </source>
</evidence>
<evidence type="ECO:0000256" key="5">
    <source>
        <dbReference type="SAM" id="MobiDB-lite"/>
    </source>
</evidence>
<evidence type="ECO:0000256" key="3">
    <source>
        <dbReference type="ARBA" id="ARBA00022723"/>
    </source>
</evidence>
<evidence type="ECO:0000256" key="4">
    <source>
        <dbReference type="ARBA" id="ARBA00022842"/>
    </source>
</evidence>
<dbReference type="Pfam" id="PF03828">
    <property type="entry name" value="PAP_assoc"/>
    <property type="match status" value="1"/>
</dbReference>
<evidence type="ECO:0000256" key="2">
    <source>
        <dbReference type="ARBA" id="ARBA00012388"/>
    </source>
</evidence>
<dbReference type="SUPFAM" id="SSF81631">
    <property type="entry name" value="PAP/OAS1 substrate-binding domain"/>
    <property type="match status" value="1"/>
</dbReference>
<comment type="similarity">
    <text evidence="1">Belongs to the DNA polymerase type-B-like family.</text>
</comment>
<dbReference type="InterPro" id="IPR043519">
    <property type="entry name" value="NT_sf"/>
</dbReference>
<dbReference type="EMBL" id="JARVKF010000062">
    <property type="protein sequence ID" value="KAK9423704.1"/>
    <property type="molecule type" value="Genomic_DNA"/>
</dbReference>
<dbReference type="PANTHER" id="PTHR23092">
    <property type="entry name" value="POLY(A) RNA POLYMERASE"/>
    <property type="match status" value="1"/>
</dbReference>
<name>A0ABR2VAZ2_9PEZI</name>
<sequence length="796" mass="88841">MGSRWPPPRDDGPHAGRRNTETYRPPYSSYAPPPPSWDGPPRYAPSQWGGDSRAGEDRYSADRRDNRYDSYSDSRRDSGRDYARGSRPASDREFRPPQGDFTFRADRPPGVQDSYDSYRGPPPSLRSNNDGYRSGPSRRQNGHGPSGAYQNRGGFRGSNQRNGRGGSGFRRGGTKERAADRLFLHKKHDENVEDLLGDTTNRATYRDVDELSQSDDAAMDISGESEVDDIQPAAKRVRLTDDQEAPKWSNPDPYTALPPPDETQRKKKDVVQMIRKARVDAEAKKAAGASEAAEFISFDFSDEEDKNEKELNGSSRKDFGDHSTPTAPRSMLSSALPSTLPPRPPEISVLQGPPHQQNHAQGNHNLPSLSSQTPATTTASRSTKQKAPVDLSASTNLGSRKRTADDQIKERPHQRLQRGKKMKADATVEFGWQAIDDEEACPWAVHDHSAEPNMGVRLHKELVDFFEYVRPRDFEEKVRQKLVRDLAAHIKRWQKNANVKPFGSFMSGLYLPTADMDIVVCSDNYLKGGHASLSSRNSLFKLRSYLVKNGIPHANDVEVISGARVPLVKYIDEATGLRVDISFENVTGINAIDTFMKWKQQYPAMPTLVAILKHFLCMRGLNEPVNGGIGGFSVICLVVNLLNNWPEVQSGTLNPGHHLGEALMRFFRLYGKEFDYETTAISMDPPRFIPKHSVSKIVYRNMDRLSIIDPNNPENDIAGGSSNFPLISRCFKGAYDALQRRMDVLAKGEAAVLGYDTILAPLFGGNYKTFRVQREYLKDIFDGKSAGAQVGERRAP</sequence>
<keyword evidence="9" id="KW-1185">Reference proteome</keyword>
<evidence type="ECO:0000313" key="8">
    <source>
        <dbReference type="EMBL" id="KAK9423704.1"/>
    </source>
</evidence>
<dbReference type="Gene3D" id="1.10.1410.10">
    <property type="match status" value="1"/>
</dbReference>
<feature type="region of interest" description="Disordered" evidence="5">
    <location>
        <begin position="1"/>
        <end position="185"/>
    </location>
</feature>
<feature type="compositionally biased region" description="Basic and acidic residues" evidence="5">
    <location>
        <begin position="53"/>
        <end position="95"/>
    </location>
</feature>
<keyword evidence="3" id="KW-0479">Metal-binding</keyword>
<proteinExistence type="inferred from homology"/>
<keyword evidence="4" id="KW-0460">Magnesium</keyword>
<dbReference type="InterPro" id="IPR045862">
    <property type="entry name" value="Trf4-like"/>
</dbReference>
<feature type="region of interest" description="Disordered" evidence="5">
    <location>
        <begin position="206"/>
        <end position="422"/>
    </location>
</feature>
<feature type="domain" description="Poly(A) RNA polymerase mitochondrial-like central palm" evidence="7">
    <location>
        <begin position="458"/>
        <end position="591"/>
    </location>
</feature>
<reference evidence="8 9" key="1">
    <citation type="journal article" date="2024" name="J. Plant Pathol.">
        <title>Sequence and assembly of the genome of Seiridium unicorne, isolate CBS 538.82, causal agent of cypress canker disease.</title>
        <authorList>
            <person name="Scali E."/>
            <person name="Rocca G.D."/>
            <person name="Danti R."/>
            <person name="Garbelotto M."/>
            <person name="Barberini S."/>
            <person name="Baroncelli R."/>
            <person name="Emiliani G."/>
        </authorList>
    </citation>
    <scope>NUCLEOTIDE SEQUENCE [LARGE SCALE GENOMIC DNA]</scope>
    <source>
        <strain evidence="8 9">BM-138-508</strain>
    </source>
</reference>
<dbReference type="CDD" id="cd05402">
    <property type="entry name" value="NT_PAP_TUTase"/>
    <property type="match status" value="1"/>
</dbReference>
<evidence type="ECO:0000256" key="1">
    <source>
        <dbReference type="ARBA" id="ARBA00008593"/>
    </source>
</evidence>
<feature type="compositionally biased region" description="Basic and acidic residues" evidence="5">
    <location>
        <begin position="7"/>
        <end position="21"/>
    </location>
</feature>
<feature type="compositionally biased region" description="Polar residues" evidence="5">
    <location>
        <begin position="323"/>
        <end position="337"/>
    </location>
</feature>
<dbReference type="Gene3D" id="3.30.460.10">
    <property type="entry name" value="Beta Polymerase, domain 2"/>
    <property type="match status" value="1"/>
</dbReference>
<dbReference type="PANTHER" id="PTHR23092:SF15">
    <property type="entry name" value="INACTIVE NON-CANONICAL POLY(A) RNA POLYMERASE PROTEIN TRF4-2-RELATED"/>
    <property type="match status" value="1"/>
</dbReference>
<gene>
    <name evidence="8" type="ORF">SUNI508_13934</name>
</gene>
<dbReference type="InterPro" id="IPR054708">
    <property type="entry name" value="MTPAP-like_central"/>
</dbReference>
<feature type="compositionally biased region" description="Basic and acidic residues" evidence="5">
    <location>
        <begin position="173"/>
        <end position="185"/>
    </location>
</feature>
<dbReference type="Proteomes" id="UP001408356">
    <property type="component" value="Unassembled WGS sequence"/>
</dbReference>
<comment type="caution">
    <text evidence="8">The sequence shown here is derived from an EMBL/GenBank/DDBJ whole genome shotgun (WGS) entry which is preliminary data.</text>
</comment>